<proteinExistence type="predicted"/>
<dbReference type="Proteomes" id="UP000017819">
    <property type="component" value="Unassembled WGS sequence"/>
</dbReference>
<comment type="caution">
    <text evidence="3">The sequence shown here is derived from an EMBL/GenBank/DDBJ whole genome shotgun (WGS) entry which is preliminary data.</text>
</comment>
<protein>
    <submittedName>
        <fullName evidence="3">Uncharacterized protein</fullName>
    </submittedName>
</protein>
<dbReference type="OrthoDB" id="8017994at2"/>
<dbReference type="Gene3D" id="2.60.40.1880">
    <property type="entry name" value="Invasion associated locus B (IalB) protein"/>
    <property type="match status" value="1"/>
</dbReference>
<feature type="region of interest" description="Disordered" evidence="1">
    <location>
        <begin position="198"/>
        <end position="225"/>
    </location>
</feature>
<dbReference type="Pfam" id="PF06776">
    <property type="entry name" value="IalB"/>
    <property type="match status" value="1"/>
</dbReference>
<keyword evidence="4" id="KW-1185">Reference proteome</keyword>
<gene>
    <name evidence="3" type="ORF">N177_0804</name>
</gene>
<reference evidence="3 4" key="1">
    <citation type="journal article" date="2014" name="Genome Announc.">
        <title>Draft Genome Sequence of Lutibaculum baratangense Strain AMV1T, Isolated from a Mud Volcano in Andamans, India.</title>
        <authorList>
            <person name="Singh A."/>
            <person name="Sreenivas A."/>
            <person name="Sathyanarayana Reddy G."/>
            <person name="Pinnaka A.K."/>
            <person name="Shivaji S."/>
        </authorList>
    </citation>
    <scope>NUCLEOTIDE SEQUENCE [LARGE SCALE GENOMIC DNA]</scope>
    <source>
        <strain evidence="3 4">AMV1</strain>
    </source>
</reference>
<dbReference type="InterPro" id="IPR010642">
    <property type="entry name" value="Invasion_prot_B"/>
</dbReference>
<name>V4RU12_9HYPH</name>
<sequence length="225" mass="23985">MVFDIAKIRLRALVSTGLTAAALMAAASFGPAHAQNQQPAAGAENLGNWIKICTKDPQADNKNVCLVTQEVRTDAGEFLASVSVREVEGEDGKTLMVAVPPGTLLQPGIRVQVDEGEQQAGKYVICLPNACYAELEIAQAFVNKMKAGKNLVVSVINNQGKAVGVGLTLVGFTKGYDGAPVDTEVLAQQRQKLQEELQKRAEEARKRLADQNGQQQQGDNAGQSQ</sequence>
<feature type="compositionally biased region" description="Basic and acidic residues" evidence="1">
    <location>
        <begin position="198"/>
        <end position="209"/>
    </location>
</feature>
<dbReference type="EMBL" id="AWXZ01000014">
    <property type="protein sequence ID" value="ESR26585.1"/>
    <property type="molecule type" value="Genomic_DNA"/>
</dbReference>
<organism evidence="3 4">
    <name type="scientific">Lutibaculum baratangense AMV1</name>
    <dbReference type="NCBI Taxonomy" id="631454"/>
    <lineage>
        <taxon>Bacteria</taxon>
        <taxon>Pseudomonadati</taxon>
        <taxon>Pseudomonadota</taxon>
        <taxon>Alphaproteobacteria</taxon>
        <taxon>Hyphomicrobiales</taxon>
        <taxon>Tepidamorphaceae</taxon>
        <taxon>Lutibaculum</taxon>
    </lineage>
</organism>
<dbReference type="eggNOG" id="COG5342">
    <property type="taxonomic scope" value="Bacteria"/>
</dbReference>
<evidence type="ECO:0000256" key="2">
    <source>
        <dbReference type="SAM" id="SignalP"/>
    </source>
</evidence>
<evidence type="ECO:0000313" key="3">
    <source>
        <dbReference type="EMBL" id="ESR26585.1"/>
    </source>
</evidence>
<evidence type="ECO:0000256" key="1">
    <source>
        <dbReference type="SAM" id="MobiDB-lite"/>
    </source>
</evidence>
<feature type="compositionally biased region" description="Low complexity" evidence="1">
    <location>
        <begin position="210"/>
        <end position="225"/>
    </location>
</feature>
<feature type="signal peptide" evidence="2">
    <location>
        <begin position="1"/>
        <end position="34"/>
    </location>
</feature>
<evidence type="ECO:0000313" key="4">
    <source>
        <dbReference type="Proteomes" id="UP000017819"/>
    </source>
</evidence>
<feature type="chain" id="PRO_5004728821" evidence="2">
    <location>
        <begin position="35"/>
        <end position="225"/>
    </location>
</feature>
<dbReference type="STRING" id="631454.N177_0804"/>
<dbReference type="InterPro" id="IPR038696">
    <property type="entry name" value="IalB_sf"/>
</dbReference>
<accession>V4RU12</accession>
<keyword evidence="2" id="KW-0732">Signal</keyword>
<dbReference type="AlphaFoldDB" id="V4RU12"/>
<dbReference type="RefSeq" id="WP_023430952.1">
    <property type="nucleotide sequence ID" value="NZ_AWXZ01000014.1"/>
</dbReference>